<protein>
    <recommendedName>
        <fullName evidence="9">Dynamin-1-like protein</fullName>
        <ecNumber evidence="8">3.6.5.5</ecNumber>
    </recommendedName>
</protein>
<evidence type="ECO:0000256" key="32">
    <source>
        <dbReference type="ARBA" id="ARBA00048040"/>
    </source>
</evidence>
<comment type="subcellular location">
    <subcellularLocation>
        <location evidence="5">Cytoplasm</location>
        <location evidence="5">Cytosol</location>
    </subcellularLocation>
    <subcellularLocation>
        <location evidence="3">Cytoplasmic vesicle</location>
        <location evidence="3">Secretory vesicle</location>
        <location evidence="3">Synaptic vesicle membrane</location>
    </subcellularLocation>
    <subcellularLocation>
        <location evidence="1">Endomembrane system</location>
        <topology evidence="1">Peripheral membrane protein</topology>
    </subcellularLocation>
    <subcellularLocation>
        <location evidence="6">Golgi apparatus</location>
    </subcellularLocation>
    <subcellularLocation>
        <location evidence="7">Membrane</location>
        <location evidence="7">Clathrin-coated pit</location>
    </subcellularLocation>
    <subcellularLocation>
        <location evidence="4">Mitochondrion outer membrane</location>
        <topology evidence="4">Peripheral membrane protein</topology>
    </subcellularLocation>
    <subcellularLocation>
        <location evidence="2">Peroxisome</location>
    </subcellularLocation>
</comment>
<evidence type="ECO:0000256" key="26">
    <source>
        <dbReference type="ARBA" id="ARBA00023134"/>
    </source>
</evidence>
<keyword evidence="23" id="KW-0090">Biological rhythms</keyword>
<dbReference type="GO" id="GO:0005525">
    <property type="term" value="F:GTP binding"/>
    <property type="evidence" value="ECO:0007669"/>
    <property type="project" value="UniProtKB-KW"/>
</dbReference>
<evidence type="ECO:0000256" key="25">
    <source>
        <dbReference type="ARBA" id="ARBA00023128"/>
    </source>
</evidence>
<evidence type="ECO:0000256" key="14">
    <source>
        <dbReference type="ARBA" id="ARBA00022590"/>
    </source>
</evidence>
<dbReference type="InterPro" id="IPR030381">
    <property type="entry name" value="G_DYNAMIN_dom"/>
</dbReference>
<keyword evidence="31" id="KW-0968">Cytoplasmic vesicle</keyword>
<evidence type="ECO:0000256" key="15">
    <source>
        <dbReference type="ARBA" id="ARBA00022741"/>
    </source>
</evidence>
<feature type="region of interest" description="Disordered" evidence="34">
    <location>
        <begin position="74"/>
        <end position="93"/>
    </location>
</feature>
<evidence type="ECO:0000256" key="27">
    <source>
        <dbReference type="ARBA" id="ARBA00023136"/>
    </source>
</evidence>
<evidence type="ECO:0000256" key="23">
    <source>
        <dbReference type="ARBA" id="ARBA00023108"/>
    </source>
</evidence>
<dbReference type="InterPro" id="IPR000375">
    <property type="entry name" value="Dynamin_stalk"/>
</dbReference>
<keyword evidence="11" id="KW-1017">Isopeptide bond</keyword>
<keyword evidence="18" id="KW-0378">Hydrolase</keyword>
<keyword evidence="30" id="KW-0325">Glycoprotein</keyword>
<evidence type="ECO:0000256" key="4">
    <source>
        <dbReference type="ARBA" id="ARBA00004450"/>
    </source>
</evidence>
<keyword evidence="26 33" id="KW-0342">GTP-binding</keyword>
<keyword evidence="29" id="KW-0168">Coated pit</keyword>
<dbReference type="InterPro" id="IPR027417">
    <property type="entry name" value="P-loop_NTPase"/>
</dbReference>
<dbReference type="Gene3D" id="3.40.50.300">
    <property type="entry name" value="P-loop containing nucleotide triphosphate hydrolases"/>
    <property type="match status" value="1"/>
</dbReference>
<keyword evidence="25" id="KW-0496">Mitochondrion</keyword>
<keyword evidence="27" id="KW-0472">Membrane</keyword>
<dbReference type="InterPro" id="IPR003130">
    <property type="entry name" value="GED"/>
</dbReference>
<organism evidence="37 38">
    <name type="scientific">Spermophilus dauricus</name>
    <name type="common">Daurian ground squirrel</name>
    <dbReference type="NCBI Taxonomy" id="99837"/>
    <lineage>
        <taxon>Eukaryota</taxon>
        <taxon>Metazoa</taxon>
        <taxon>Chordata</taxon>
        <taxon>Craniata</taxon>
        <taxon>Vertebrata</taxon>
        <taxon>Euteleostomi</taxon>
        <taxon>Mammalia</taxon>
        <taxon>Eutheria</taxon>
        <taxon>Euarchontoglires</taxon>
        <taxon>Glires</taxon>
        <taxon>Rodentia</taxon>
        <taxon>Sciuromorpha</taxon>
        <taxon>Sciuridae</taxon>
        <taxon>Xerinae</taxon>
        <taxon>Marmotini</taxon>
        <taxon>Spermophilus</taxon>
    </lineage>
</organism>
<evidence type="ECO:0000256" key="22">
    <source>
        <dbReference type="ARBA" id="ARBA00023034"/>
    </source>
</evidence>
<dbReference type="GO" id="GO:0005741">
    <property type="term" value="C:mitochondrial outer membrane"/>
    <property type="evidence" value="ECO:0007669"/>
    <property type="project" value="UniProtKB-SubCell"/>
</dbReference>
<keyword evidence="14" id="KW-1210">Necrosis</keyword>
<evidence type="ECO:0000256" key="31">
    <source>
        <dbReference type="ARBA" id="ARBA00023329"/>
    </source>
</evidence>
<dbReference type="GO" id="GO:0010821">
    <property type="term" value="P:regulation of mitochondrion organization"/>
    <property type="evidence" value="ECO:0007669"/>
    <property type="project" value="UniProtKB-ARBA"/>
</dbReference>
<evidence type="ECO:0000256" key="3">
    <source>
        <dbReference type="ARBA" id="ARBA00004432"/>
    </source>
</evidence>
<dbReference type="Proteomes" id="UP000694422">
    <property type="component" value="Unplaced"/>
</dbReference>
<dbReference type="GO" id="GO:0005905">
    <property type="term" value="C:clathrin-coated pit"/>
    <property type="evidence" value="ECO:0007669"/>
    <property type="project" value="UniProtKB-SubCell"/>
</dbReference>
<dbReference type="Gene3D" id="1.20.120.1240">
    <property type="entry name" value="Dynamin, middle domain"/>
    <property type="match status" value="1"/>
</dbReference>
<dbReference type="GO" id="GO:0005777">
    <property type="term" value="C:peroxisome"/>
    <property type="evidence" value="ECO:0007669"/>
    <property type="project" value="UniProtKB-SubCell"/>
</dbReference>
<name>A0A8C9PAD0_SPEDA</name>
<dbReference type="Pfam" id="PF01031">
    <property type="entry name" value="Dynamin_M"/>
    <property type="match status" value="1"/>
</dbReference>
<reference evidence="37" key="2">
    <citation type="submission" date="2025-09" db="UniProtKB">
        <authorList>
            <consortium name="Ensembl"/>
        </authorList>
    </citation>
    <scope>IDENTIFICATION</scope>
</reference>
<evidence type="ECO:0000256" key="2">
    <source>
        <dbReference type="ARBA" id="ARBA00004275"/>
    </source>
</evidence>
<dbReference type="GO" id="GO:0008017">
    <property type="term" value="F:microtubule binding"/>
    <property type="evidence" value="ECO:0007669"/>
    <property type="project" value="TreeGrafter"/>
</dbReference>
<keyword evidence="20" id="KW-0007">Acetylation</keyword>
<dbReference type="PRINTS" id="PR00195">
    <property type="entry name" value="DYNAMIN"/>
</dbReference>
<feature type="region of interest" description="Disordered" evidence="34">
    <location>
        <begin position="536"/>
        <end position="565"/>
    </location>
</feature>
<evidence type="ECO:0000256" key="5">
    <source>
        <dbReference type="ARBA" id="ARBA00004514"/>
    </source>
</evidence>
<evidence type="ECO:0000313" key="38">
    <source>
        <dbReference type="Proteomes" id="UP000694422"/>
    </source>
</evidence>
<evidence type="ECO:0000256" key="24">
    <source>
        <dbReference type="ARBA" id="ARBA00023121"/>
    </source>
</evidence>
<dbReference type="GO" id="GO:0005829">
    <property type="term" value="C:cytosol"/>
    <property type="evidence" value="ECO:0007669"/>
    <property type="project" value="UniProtKB-SubCell"/>
</dbReference>
<dbReference type="FunFam" id="1.20.120.1240:FF:000002">
    <property type="entry name" value="Dynamin-1-like protein isoform 1"/>
    <property type="match status" value="1"/>
</dbReference>
<accession>A0A8C9PAD0</accession>
<keyword evidence="10" id="KW-0963">Cytoplasm</keyword>
<dbReference type="GO" id="GO:0042802">
    <property type="term" value="F:identical protein binding"/>
    <property type="evidence" value="ECO:0007669"/>
    <property type="project" value="UniProtKB-ARBA"/>
</dbReference>
<dbReference type="GO" id="GO:0005794">
    <property type="term" value="C:Golgi apparatus"/>
    <property type="evidence" value="ECO:0007669"/>
    <property type="project" value="UniProtKB-SubCell"/>
</dbReference>
<proteinExistence type="inferred from homology"/>
<evidence type="ECO:0000256" key="30">
    <source>
        <dbReference type="ARBA" id="ARBA00023180"/>
    </source>
</evidence>
<keyword evidence="21" id="KW-0770">Synapse</keyword>
<evidence type="ECO:0000256" key="7">
    <source>
        <dbReference type="ARBA" id="ARBA00004600"/>
    </source>
</evidence>
<dbReference type="SUPFAM" id="SSF52540">
    <property type="entry name" value="P-loop containing nucleoside triphosphate hydrolases"/>
    <property type="match status" value="1"/>
</dbReference>
<evidence type="ECO:0000256" key="33">
    <source>
        <dbReference type="RuleBase" id="RU003932"/>
    </source>
</evidence>
<dbReference type="GO" id="GO:0030672">
    <property type="term" value="C:synaptic vesicle membrane"/>
    <property type="evidence" value="ECO:0007669"/>
    <property type="project" value="UniProtKB-SubCell"/>
</dbReference>
<keyword evidence="17" id="KW-0702">S-nitrosylation</keyword>
<dbReference type="Pfam" id="PF00350">
    <property type="entry name" value="Dynamin_N"/>
    <property type="match status" value="1"/>
</dbReference>
<dbReference type="GO" id="GO:0048312">
    <property type="term" value="P:intracellular distribution of mitochondria"/>
    <property type="evidence" value="ECO:0007669"/>
    <property type="project" value="TreeGrafter"/>
</dbReference>
<comment type="similarity">
    <text evidence="33">Belongs to the TRAFAC class dynamin-like GTPase superfamily. Dynamin/Fzo/YdjA family.</text>
</comment>
<feature type="domain" description="GED" evidence="35">
    <location>
        <begin position="620"/>
        <end position="711"/>
    </location>
</feature>
<evidence type="ECO:0000256" key="10">
    <source>
        <dbReference type="ARBA" id="ARBA00022490"/>
    </source>
</evidence>
<evidence type="ECO:0000256" key="21">
    <source>
        <dbReference type="ARBA" id="ARBA00023018"/>
    </source>
</evidence>
<keyword evidence="12" id="KW-0597">Phosphoprotein</keyword>
<evidence type="ECO:0000256" key="16">
    <source>
        <dbReference type="ARBA" id="ARBA00022787"/>
    </source>
</evidence>
<evidence type="ECO:0000256" key="1">
    <source>
        <dbReference type="ARBA" id="ARBA00004184"/>
    </source>
</evidence>
<evidence type="ECO:0000256" key="28">
    <source>
        <dbReference type="ARBA" id="ARBA00023140"/>
    </source>
</evidence>
<evidence type="ECO:0000259" key="35">
    <source>
        <dbReference type="PROSITE" id="PS51388"/>
    </source>
</evidence>
<dbReference type="PROSITE" id="PS51388">
    <property type="entry name" value="GED"/>
    <property type="match status" value="1"/>
</dbReference>
<dbReference type="AlphaFoldDB" id="A0A8C9PAD0"/>
<dbReference type="GO" id="GO:0005874">
    <property type="term" value="C:microtubule"/>
    <property type="evidence" value="ECO:0007669"/>
    <property type="project" value="TreeGrafter"/>
</dbReference>
<evidence type="ECO:0000256" key="17">
    <source>
        <dbReference type="ARBA" id="ARBA00022799"/>
    </source>
</evidence>
<evidence type="ECO:0000256" key="12">
    <source>
        <dbReference type="ARBA" id="ARBA00022553"/>
    </source>
</evidence>
<keyword evidence="13" id="KW-0254">Endocytosis</keyword>
<dbReference type="GO" id="GO:0043653">
    <property type="term" value="P:mitochondrial fragmentation involved in apoptotic process"/>
    <property type="evidence" value="ECO:0007669"/>
    <property type="project" value="TreeGrafter"/>
</dbReference>
<keyword evidence="28" id="KW-0576">Peroxisome</keyword>
<evidence type="ECO:0000256" key="8">
    <source>
        <dbReference type="ARBA" id="ARBA00011980"/>
    </source>
</evidence>
<sequence length="712" mass="79633">MEALIPVINKLQDVFNTVGADIIQLPQIVVVGTQSSGKSSVLESLVGRDLLPRGTGIVTRRPLILQLVHVSPEDKRKTTGEENDPATWKNSRHLSKGVEAEEWGKFLHTKNKLYMDFDEIRQEIENETERISGNNKGVSPEPIHLKIFSPNVVNLTLVDLPGMTKVPVGDQPKDIELQIRELILRFISNPNSIILAVTAANTDMATSEALKISREVDPDGRRTLAVITKLDLMDAGTDAMDVLMGRVIPVKLGIIGVVNRSQLDINNKKSVTDSIRDEYAFLQKKYPSLANRNGTKYLARTLNRLLMHHIRDCLPELKTRINVLAAQYQSLLNSYGEPVDDKSATLLQLITKFATEYCNTIEGTAKYIETSELCGGARICYIFHETFGRTLESVDPLGGLNTIDILTAIRNATGPRPALFVPEVSFELLVKRQIKRLEEPSLRCVELVHEEMQRIIQHCSNYSTQELLRFPKLHDAIVEVVTCLLRKRLPVTNEMVHNLVAIELAYINTKHPDFADACGLMNNNIEEQRRNRLARELPSAVSRDKVAPGSGGVGDGAQEPTTGNWRGMLKTSKAEELLAEEKSKPIPIMPASPQKGHAVNLLDVPVPVARKLSAREQRDCEVIERLIKSYFLIVRKNIQDSVPKAVMHFLVNHVKDTLQSELVGQLYKSSLLDDLLTESEDMAQRRKEAADMLKALQGASQIIAEIRETHLW</sequence>
<dbReference type="InterPro" id="IPR001401">
    <property type="entry name" value="Dynamin_GTPase"/>
</dbReference>
<dbReference type="Pfam" id="PF02212">
    <property type="entry name" value="GED"/>
    <property type="match status" value="1"/>
</dbReference>
<dbReference type="PROSITE" id="PS51718">
    <property type="entry name" value="G_DYNAMIN_2"/>
    <property type="match status" value="1"/>
</dbReference>
<evidence type="ECO:0000313" key="37">
    <source>
        <dbReference type="Ensembl" id="ENSSDAP00000007600.1"/>
    </source>
</evidence>
<evidence type="ECO:0000256" key="9">
    <source>
        <dbReference type="ARBA" id="ARBA00018833"/>
    </source>
</evidence>
<dbReference type="InterPro" id="IPR022812">
    <property type="entry name" value="Dynamin"/>
</dbReference>
<dbReference type="PROSITE" id="PS00410">
    <property type="entry name" value="G_DYNAMIN_1"/>
    <property type="match status" value="1"/>
</dbReference>
<dbReference type="GO" id="GO:0000266">
    <property type="term" value="P:mitochondrial fission"/>
    <property type="evidence" value="ECO:0007669"/>
    <property type="project" value="TreeGrafter"/>
</dbReference>
<dbReference type="GO" id="GO:0048511">
    <property type="term" value="P:rhythmic process"/>
    <property type="evidence" value="ECO:0007669"/>
    <property type="project" value="UniProtKB-KW"/>
</dbReference>
<dbReference type="PANTHER" id="PTHR11566:SF39">
    <property type="entry name" value="DYNAMIN-1-LIKE PROTEIN"/>
    <property type="match status" value="1"/>
</dbReference>
<keyword evidence="24" id="KW-0446">Lipid-binding</keyword>
<dbReference type="FunFam" id="3.40.50.300:FF:000172">
    <property type="entry name" value="Dynamin-1-like protein isoform 1"/>
    <property type="match status" value="1"/>
</dbReference>
<evidence type="ECO:0000256" key="20">
    <source>
        <dbReference type="ARBA" id="ARBA00022990"/>
    </source>
</evidence>
<dbReference type="GO" id="GO:0006897">
    <property type="term" value="P:endocytosis"/>
    <property type="evidence" value="ECO:0007669"/>
    <property type="project" value="UniProtKB-KW"/>
</dbReference>
<evidence type="ECO:0000256" key="29">
    <source>
        <dbReference type="ARBA" id="ARBA00023176"/>
    </source>
</evidence>
<dbReference type="SMART" id="SM00302">
    <property type="entry name" value="GED"/>
    <property type="match status" value="1"/>
</dbReference>
<dbReference type="InterPro" id="IPR045063">
    <property type="entry name" value="Dynamin_N"/>
</dbReference>
<dbReference type="GO" id="GO:0003924">
    <property type="term" value="F:GTPase activity"/>
    <property type="evidence" value="ECO:0007669"/>
    <property type="project" value="InterPro"/>
</dbReference>
<keyword evidence="22" id="KW-0333">Golgi apparatus</keyword>
<dbReference type="InterPro" id="IPR019762">
    <property type="entry name" value="Dynamin_GTPase_CS"/>
</dbReference>
<keyword evidence="38" id="KW-1185">Reference proteome</keyword>
<comment type="catalytic activity">
    <reaction evidence="32">
        <text>GTP + H2O = GDP + phosphate + H(+)</text>
        <dbReference type="Rhea" id="RHEA:19669"/>
        <dbReference type="ChEBI" id="CHEBI:15377"/>
        <dbReference type="ChEBI" id="CHEBI:15378"/>
        <dbReference type="ChEBI" id="CHEBI:37565"/>
        <dbReference type="ChEBI" id="CHEBI:43474"/>
        <dbReference type="ChEBI" id="CHEBI:58189"/>
        <dbReference type="EC" id="3.6.5.5"/>
    </reaction>
</comment>
<evidence type="ECO:0000259" key="36">
    <source>
        <dbReference type="PROSITE" id="PS51718"/>
    </source>
</evidence>
<dbReference type="InterPro" id="IPR020850">
    <property type="entry name" value="GED_dom"/>
</dbReference>
<keyword evidence="15 33" id="KW-0547">Nucleotide-binding</keyword>
<dbReference type="FunFam" id="1.20.120.1240:FF:000006">
    <property type="entry name" value="Dynamin-1-like protein isoform 1"/>
    <property type="match status" value="1"/>
</dbReference>
<dbReference type="EC" id="3.6.5.5" evidence="8"/>
<evidence type="ECO:0000256" key="13">
    <source>
        <dbReference type="ARBA" id="ARBA00022583"/>
    </source>
</evidence>
<dbReference type="GO" id="GO:0016559">
    <property type="term" value="P:peroxisome fission"/>
    <property type="evidence" value="ECO:0007669"/>
    <property type="project" value="TreeGrafter"/>
</dbReference>
<evidence type="ECO:0000256" key="18">
    <source>
        <dbReference type="ARBA" id="ARBA00022801"/>
    </source>
</evidence>
<dbReference type="CDD" id="cd08771">
    <property type="entry name" value="DLP_1"/>
    <property type="match status" value="1"/>
</dbReference>
<dbReference type="GO" id="GO:0008289">
    <property type="term" value="F:lipid binding"/>
    <property type="evidence" value="ECO:0007669"/>
    <property type="project" value="UniProtKB-KW"/>
</dbReference>
<evidence type="ECO:0000256" key="11">
    <source>
        <dbReference type="ARBA" id="ARBA00022499"/>
    </source>
</evidence>
<reference evidence="37" key="1">
    <citation type="submission" date="2025-08" db="UniProtKB">
        <authorList>
            <consortium name="Ensembl"/>
        </authorList>
    </citation>
    <scope>IDENTIFICATION</scope>
</reference>
<evidence type="ECO:0000256" key="34">
    <source>
        <dbReference type="SAM" id="MobiDB-lite"/>
    </source>
</evidence>
<dbReference type="Ensembl" id="ENSSDAT00000008648.1">
    <property type="protein sequence ID" value="ENSSDAP00000007600.1"/>
    <property type="gene ID" value="ENSSDAG00000006484.1"/>
</dbReference>
<dbReference type="SMART" id="SM00053">
    <property type="entry name" value="DYNc"/>
    <property type="match status" value="1"/>
</dbReference>
<feature type="domain" description="Dynamin-type G" evidence="36">
    <location>
        <begin position="22"/>
        <end position="315"/>
    </location>
</feature>
<dbReference type="PANTHER" id="PTHR11566">
    <property type="entry name" value="DYNAMIN"/>
    <property type="match status" value="1"/>
</dbReference>
<evidence type="ECO:0000256" key="6">
    <source>
        <dbReference type="ARBA" id="ARBA00004555"/>
    </source>
</evidence>
<dbReference type="GO" id="GO:0030001">
    <property type="term" value="P:metal ion transport"/>
    <property type="evidence" value="ECO:0007669"/>
    <property type="project" value="UniProtKB-ARBA"/>
</dbReference>
<keyword evidence="19" id="KW-0832">Ubl conjugation</keyword>
<keyword evidence="16" id="KW-1000">Mitochondrion outer membrane</keyword>
<evidence type="ECO:0000256" key="19">
    <source>
        <dbReference type="ARBA" id="ARBA00022843"/>
    </source>
</evidence>